<dbReference type="EMBL" id="JAUHGV010000030">
    <property type="protein sequence ID" value="MDN4014478.1"/>
    <property type="molecule type" value="Genomic_DNA"/>
</dbReference>
<reference evidence="1" key="1">
    <citation type="submission" date="2023-06" db="EMBL/GenBank/DDBJ databases">
        <title>Two Chryseobacterium gambrini strains from China.</title>
        <authorList>
            <person name="Zeng J."/>
            <person name="Wu Y."/>
        </authorList>
    </citation>
    <scope>NUCLEOTIDE SEQUENCE</scope>
    <source>
        <strain evidence="1">SQ219</strain>
    </source>
</reference>
<organism evidence="1 2">
    <name type="scientific">Chryseobacterium gambrini</name>
    <dbReference type="NCBI Taxonomy" id="373672"/>
    <lineage>
        <taxon>Bacteria</taxon>
        <taxon>Pseudomonadati</taxon>
        <taxon>Bacteroidota</taxon>
        <taxon>Flavobacteriia</taxon>
        <taxon>Flavobacteriales</taxon>
        <taxon>Weeksellaceae</taxon>
        <taxon>Chryseobacterium group</taxon>
        <taxon>Chryseobacterium</taxon>
    </lineage>
</organism>
<sequence>MAFILVNYDQTLRKMKKIIFSLLIFSAVACEKNPEKFVNDEVNAKGKTVSDDSVISKTKITKDQALKKVNEDIIQTLKDQDFKKFAEFIHPEKGVRFSMYAFVNPKEDKLLSKADFIRYQPTKTLFTWGRMDGSGDLYRATIHDYLTDWVYSKDFATAQVSLNAFQGKGNSLNNVKEIYPNADFTENFIKGSEVNSEMDWKCLRLVFEEFQGKYYLIGVVNDQWTI</sequence>
<gene>
    <name evidence="1" type="ORF">QX233_18560</name>
</gene>
<dbReference type="RefSeq" id="WP_290266374.1">
    <property type="nucleotide sequence ID" value="NZ_JAUHGV010000030.1"/>
</dbReference>
<protein>
    <submittedName>
        <fullName evidence="1">Uncharacterized protein</fullName>
    </submittedName>
</protein>
<proteinExistence type="predicted"/>
<dbReference type="Proteomes" id="UP001225933">
    <property type="component" value="Unassembled WGS sequence"/>
</dbReference>
<evidence type="ECO:0000313" key="1">
    <source>
        <dbReference type="EMBL" id="MDN4014478.1"/>
    </source>
</evidence>
<comment type="caution">
    <text evidence="1">The sequence shown here is derived from an EMBL/GenBank/DDBJ whole genome shotgun (WGS) entry which is preliminary data.</text>
</comment>
<accession>A0AAJ1VLA9</accession>
<name>A0AAJ1VLA9_9FLAO</name>
<evidence type="ECO:0000313" key="2">
    <source>
        <dbReference type="Proteomes" id="UP001225933"/>
    </source>
</evidence>
<dbReference type="AlphaFoldDB" id="A0AAJ1VLA9"/>